<evidence type="ECO:0000256" key="4">
    <source>
        <dbReference type="ARBA" id="ARBA00023125"/>
    </source>
</evidence>
<dbReference type="InterPro" id="IPR016032">
    <property type="entry name" value="Sig_transdc_resp-reg_C-effctor"/>
</dbReference>
<dbReference type="SUPFAM" id="SSF46894">
    <property type="entry name" value="C-terminal effector domain of the bipartite response regulators"/>
    <property type="match status" value="1"/>
</dbReference>
<reference evidence="10 11" key="2">
    <citation type="submission" date="2018-05" db="EMBL/GenBank/DDBJ databases">
        <authorList>
            <person name="Lanie J.A."/>
            <person name="Ng W.-L."/>
            <person name="Kazmierczak K.M."/>
            <person name="Andrzejewski T.M."/>
            <person name="Davidsen T.M."/>
            <person name="Wayne K.J."/>
            <person name="Tettelin H."/>
            <person name="Glass J.I."/>
            <person name="Rusch D."/>
            <person name="Podicherti R."/>
            <person name="Tsui H.-C.T."/>
            <person name="Winkler M.E."/>
        </authorList>
    </citation>
    <scope>NUCLEOTIDE SEQUENCE [LARGE SCALE GENOMIC DNA]</scope>
    <source>
        <strain evidence="10 11">C305</strain>
    </source>
</reference>
<accession>A0A2U2XD02</accession>
<keyword evidence="1 6" id="KW-0597">Phosphoprotein</keyword>
<keyword evidence="3" id="KW-0805">Transcription regulation</keyword>
<dbReference type="PROSITE" id="PS50110">
    <property type="entry name" value="RESPONSE_REGULATORY"/>
    <property type="match status" value="1"/>
</dbReference>
<feature type="domain" description="OmpR/PhoB-type" evidence="9">
    <location>
        <begin position="131"/>
        <end position="228"/>
    </location>
</feature>
<dbReference type="EMBL" id="QFRJ01000005">
    <property type="protein sequence ID" value="PWH85676.1"/>
    <property type="molecule type" value="Genomic_DNA"/>
</dbReference>
<dbReference type="AlphaFoldDB" id="A0A2U2XD02"/>
<dbReference type="InterPro" id="IPR036388">
    <property type="entry name" value="WH-like_DNA-bd_sf"/>
</dbReference>
<name>A0A2U2XD02_9FLAO</name>
<feature type="DNA-binding region" description="OmpR/PhoB-type" evidence="7">
    <location>
        <begin position="131"/>
        <end position="228"/>
    </location>
</feature>
<dbReference type="Gene3D" id="1.10.10.10">
    <property type="entry name" value="Winged helix-like DNA-binding domain superfamily/Winged helix DNA-binding domain"/>
    <property type="match status" value="1"/>
</dbReference>
<organism evidence="10 11">
    <name type="scientific">Brumimicrobium oceani</name>
    <dbReference type="NCBI Taxonomy" id="2100725"/>
    <lineage>
        <taxon>Bacteria</taxon>
        <taxon>Pseudomonadati</taxon>
        <taxon>Bacteroidota</taxon>
        <taxon>Flavobacteriia</taxon>
        <taxon>Flavobacteriales</taxon>
        <taxon>Crocinitomicaceae</taxon>
        <taxon>Brumimicrobium</taxon>
    </lineage>
</organism>
<evidence type="ECO:0000256" key="2">
    <source>
        <dbReference type="ARBA" id="ARBA00023012"/>
    </source>
</evidence>
<dbReference type="GO" id="GO:0005829">
    <property type="term" value="C:cytosol"/>
    <property type="evidence" value="ECO:0007669"/>
    <property type="project" value="TreeGrafter"/>
</dbReference>
<dbReference type="Gene3D" id="6.10.250.690">
    <property type="match status" value="1"/>
</dbReference>
<dbReference type="Gene3D" id="3.40.50.2300">
    <property type="match status" value="1"/>
</dbReference>
<dbReference type="InterPro" id="IPR001789">
    <property type="entry name" value="Sig_transdc_resp-reg_receiver"/>
</dbReference>
<dbReference type="SMART" id="SM00862">
    <property type="entry name" value="Trans_reg_C"/>
    <property type="match status" value="1"/>
</dbReference>
<dbReference type="GO" id="GO:0032993">
    <property type="term" value="C:protein-DNA complex"/>
    <property type="evidence" value="ECO:0007669"/>
    <property type="project" value="TreeGrafter"/>
</dbReference>
<dbReference type="PROSITE" id="PS51755">
    <property type="entry name" value="OMPR_PHOB"/>
    <property type="match status" value="1"/>
</dbReference>
<reference evidence="10 11" key="1">
    <citation type="submission" date="2018-05" db="EMBL/GenBank/DDBJ databases">
        <title>Brumimicrobium oceani sp. nov., isolated from coastal sediment.</title>
        <authorList>
            <person name="Kou Y."/>
        </authorList>
    </citation>
    <scope>NUCLEOTIDE SEQUENCE [LARGE SCALE GENOMIC DNA]</scope>
    <source>
        <strain evidence="10 11">C305</strain>
    </source>
</reference>
<keyword evidence="4 7" id="KW-0238">DNA-binding</keyword>
<dbReference type="Proteomes" id="UP000245370">
    <property type="component" value="Unassembled WGS sequence"/>
</dbReference>
<dbReference type="Pfam" id="PF00486">
    <property type="entry name" value="Trans_reg_C"/>
    <property type="match status" value="1"/>
</dbReference>
<dbReference type="SUPFAM" id="SSF52172">
    <property type="entry name" value="CheY-like"/>
    <property type="match status" value="1"/>
</dbReference>
<keyword evidence="5" id="KW-0804">Transcription</keyword>
<dbReference type="SMART" id="SM00448">
    <property type="entry name" value="REC"/>
    <property type="match status" value="1"/>
</dbReference>
<evidence type="ECO:0000256" key="6">
    <source>
        <dbReference type="PROSITE-ProRule" id="PRU00169"/>
    </source>
</evidence>
<evidence type="ECO:0000313" key="11">
    <source>
        <dbReference type="Proteomes" id="UP000245370"/>
    </source>
</evidence>
<keyword evidence="2" id="KW-0902">Two-component regulatory system</keyword>
<dbReference type="PANTHER" id="PTHR48111">
    <property type="entry name" value="REGULATOR OF RPOS"/>
    <property type="match status" value="1"/>
</dbReference>
<dbReference type="GO" id="GO:0006355">
    <property type="term" value="P:regulation of DNA-templated transcription"/>
    <property type="evidence" value="ECO:0007669"/>
    <property type="project" value="InterPro"/>
</dbReference>
<dbReference type="RefSeq" id="WP_109359381.1">
    <property type="nucleotide sequence ID" value="NZ_QFRJ01000005.1"/>
</dbReference>
<dbReference type="FunFam" id="3.40.50.2300:FF:000001">
    <property type="entry name" value="DNA-binding response regulator PhoB"/>
    <property type="match status" value="1"/>
</dbReference>
<evidence type="ECO:0000313" key="10">
    <source>
        <dbReference type="EMBL" id="PWH85676.1"/>
    </source>
</evidence>
<dbReference type="OrthoDB" id="9790442at2"/>
<evidence type="ECO:0000256" key="7">
    <source>
        <dbReference type="PROSITE-ProRule" id="PRU01091"/>
    </source>
</evidence>
<evidence type="ECO:0000256" key="5">
    <source>
        <dbReference type="ARBA" id="ARBA00023163"/>
    </source>
</evidence>
<feature type="modified residue" description="4-aspartylphosphate" evidence="6">
    <location>
        <position position="55"/>
    </location>
</feature>
<dbReference type="Pfam" id="PF00072">
    <property type="entry name" value="Response_reg"/>
    <property type="match status" value="1"/>
</dbReference>
<dbReference type="InterPro" id="IPR001867">
    <property type="entry name" value="OmpR/PhoB-type_DNA-bd"/>
</dbReference>
<comment type="caution">
    <text evidence="10">The sequence shown here is derived from an EMBL/GenBank/DDBJ whole genome shotgun (WGS) entry which is preliminary data.</text>
</comment>
<sequence>MSDKVKILLSEDDNNLGMLLESFIKAKGYEVDLARDGKQALEKFNDGNYHFVILDVMMPEMDGFSVAKEIRIIDKKIPILFLTAKAMKEDKLEAFSIGGDDYMTKPFSMEELVARIEAILKRSNDGETTIDDTFNIGRFVFDPMTRVITIDGEENKLTTKESQLLKLLAKNKNQILDRQAALRAIWGDDNYFNGRSMDVYIAKLRKILKADEKIEIMNIHGKGFKLLDQ</sequence>
<keyword evidence="11" id="KW-1185">Reference proteome</keyword>
<dbReference type="InterPro" id="IPR039420">
    <property type="entry name" value="WalR-like"/>
</dbReference>
<evidence type="ECO:0000259" key="8">
    <source>
        <dbReference type="PROSITE" id="PS50110"/>
    </source>
</evidence>
<dbReference type="InterPro" id="IPR011006">
    <property type="entry name" value="CheY-like_superfamily"/>
</dbReference>
<evidence type="ECO:0000256" key="1">
    <source>
        <dbReference type="ARBA" id="ARBA00022553"/>
    </source>
</evidence>
<gene>
    <name evidence="10" type="ORF">DIT68_08560</name>
</gene>
<dbReference type="CDD" id="cd17574">
    <property type="entry name" value="REC_OmpR"/>
    <property type="match status" value="1"/>
</dbReference>
<dbReference type="CDD" id="cd00383">
    <property type="entry name" value="trans_reg_C"/>
    <property type="match status" value="1"/>
</dbReference>
<feature type="domain" description="Response regulatory" evidence="8">
    <location>
        <begin position="6"/>
        <end position="120"/>
    </location>
</feature>
<dbReference type="GO" id="GO:0000976">
    <property type="term" value="F:transcription cis-regulatory region binding"/>
    <property type="evidence" value="ECO:0007669"/>
    <property type="project" value="TreeGrafter"/>
</dbReference>
<protein>
    <submittedName>
        <fullName evidence="10">DNA-binding response regulator</fullName>
    </submittedName>
</protein>
<proteinExistence type="predicted"/>
<evidence type="ECO:0000256" key="3">
    <source>
        <dbReference type="ARBA" id="ARBA00023015"/>
    </source>
</evidence>
<dbReference type="PANTHER" id="PTHR48111:SF40">
    <property type="entry name" value="PHOSPHATE REGULON TRANSCRIPTIONAL REGULATORY PROTEIN PHOB"/>
    <property type="match status" value="1"/>
</dbReference>
<evidence type="ECO:0000259" key="9">
    <source>
        <dbReference type="PROSITE" id="PS51755"/>
    </source>
</evidence>
<dbReference type="GO" id="GO:0000156">
    <property type="term" value="F:phosphorelay response regulator activity"/>
    <property type="evidence" value="ECO:0007669"/>
    <property type="project" value="TreeGrafter"/>
</dbReference>